<evidence type="ECO:0000259" key="2">
    <source>
        <dbReference type="Pfam" id="PF19076"/>
    </source>
</evidence>
<sequence>MKLFLVLSMFFSALTVFSQATPTFGGAQGPTLLSGTQNQQGSRYLYTDVVVNVNGSASNADAVVTIIELNNITVNNVDTTLGVDNRFEPSTTTTAAGGYVEWEIQFVEDGTANASTNGVPILVDSYTLEAIDVDGNEFFEVAVPDSYTLEAGNTPTPGGCPQGSGATNNNIGCPTDLVVSTNGIFTRFQSDSDFSAGINAARTEFVVSVIYNNISTVRFRNGRATSGGQRQNSVSFLGEVNFINPSITTLNSPPVVVDNLGNTISSNSQFNGNVLNGSSDPDGNLDQTTVRLIDPSNPSNQGTVGNPLIISGVGTYTVDTSGNVVFVPELDYVGDASILFSVEDDLGVGSNQGNLQITLVDPCVGGTSGTLVWETVPTNNSEFDWTPDGALSNTFNNISGTSLNTTISFTGDTGTLAGWNFGAGDTPEVNTDNGVEALQFFTTGFDATGITITLAFSQPVNEVEFNLAHVNGQGPNGDSYTITASEVGGGTLFPVFTESANPSYTTNTSGFVDSNDNSTVGDNDEVGVNFSSSNGINSITLIWDECTACNPGTVHGSAIQDISFCFLDSTPTAVDDTASVDEDDTVNIDVLDDDNFGGDGPSTGTISITSGPTNGVATVNDGGTPNDPTDDTIDYTPTADYNGPDQITYEICDADGDCVTAVVDVTVNAVDD</sequence>
<accession>A0A4Q9FNP0</accession>
<protein>
    <recommendedName>
        <fullName evidence="2">CshA domain-containing protein</fullName>
    </recommendedName>
</protein>
<evidence type="ECO:0000256" key="1">
    <source>
        <dbReference type="SAM" id="SignalP"/>
    </source>
</evidence>
<comment type="caution">
    <text evidence="3">The sequence shown here is derived from an EMBL/GenBank/DDBJ whole genome shotgun (WGS) entry which is preliminary data.</text>
</comment>
<dbReference type="AlphaFoldDB" id="A0A4Q9FNP0"/>
<dbReference type="Gene3D" id="2.60.40.3440">
    <property type="match status" value="1"/>
</dbReference>
<gene>
    <name evidence="3" type="ORF">EYD46_15875</name>
</gene>
<reference evidence="3 4" key="1">
    <citation type="journal article" date="2015" name="Int. J. Syst. Evol. Microbiol.">
        <title>Hyunsoonleella pacifica sp. nov., isolated from seawater of South Pacific Gyre.</title>
        <authorList>
            <person name="Gao X."/>
            <person name="Zhang Z."/>
            <person name="Dai X."/>
            <person name="Zhang X.H."/>
        </authorList>
    </citation>
    <scope>NUCLEOTIDE SEQUENCE [LARGE SCALE GENOMIC DNA]</scope>
    <source>
        <strain evidence="3 4">SW033</strain>
    </source>
</reference>
<feature type="non-terminal residue" evidence="3">
    <location>
        <position position="672"/>
    </location>
</feature>
<evidence type="ECO:0000313" key="4">
    <source>
        <dbReference type="Proteomes" id="UP000292372"/>
    </source>
</evidence>
<keyword evidence="4" id="KW-1185">Reference proteome</keyword>
<proteinExistence type="predicted"/>
<feature type="chain" id="PRO_5021016422" description="CshA domain-containing protein" evidence="1">
    <location>
        <begin position="21"/>
        <end position="672"/>
    </location>
</feature>
<dbReference type="InterPro" id="IPR026395">
    <property type="entry name" value="CshA_fibril"/>
</dbReference>
<dbReference type="EMBL" id="SIRS01000006">
    <property type="protein sequence ID" value="TBN13961.1"/>
    <property type="molecule type" value="Genomic_DNA"/>
</dbReference>
<dbReference type="RefSeq" id="WP_165454399.1">
    <property type="nucleotide sequence ID" value="NZ_SIRS01000006.1"/>
</dbReference>
<dbReference type="Pfam" id="PF17963">
    <property type="entry name" value="Big_9"/>
    <property type="match status" value="1"/>
</dbReference>
<name>A0A4Q9FNP0_9FLAO</name>
<dbReference type="Pfam" id="PF19076">
    <property type="entry name" value="CshA_repeat"/>
    <property type="match status" value="1"/>
</dbReference>
<feature type="domain" description="CshA" evidence="2">
    <location>
        <begin position="271"/>
        <end position="337"/>
    </location>
</feature>
<dbReference type="Proteomes" id="UP000292372">
    <property type="component" value="Unassembled WGS sequence"/>
</dbReference>
<organism evidence="3 4">
    <name type="scientific">Hyunsoonleella pacifica</name>
    <dbReference type="NCBI Taxonomy" id="1080224"/>
    <lineage>
        <taxon>Bacteria</taxon>
        <taxon>Pseudomonadati</taxon>
        <taxon>Bacteroidota</taxon>
        <taxon>Flavobacteriia</taxon>
        <taxon>Flavobacteriales</taxon>
        <taxon>Flavobacteriaceae</taxon>
    </lineage>
</organism>
<evidence type="ECO:0000313" key="3">
    <source>
        <dbReference type="EMBL" id="TBN13961.1"/>
    </source>
</evidence>
<feature type="signal peptide" evidence="1">
    <location>
        <begin position="1"/>
        <end position="20"/>
    </location>
</feature>
<keyword evidence="1" id="KW-0732">Signal</keyword>